<evidence type="ECO:0000256" key="6">
    <source>
        <dbReference type="ARBA" id="ARBA00022723"/>
    </source>
</evidence>
<feature type="transmembrane region" description="Helical" evidence="12">
    <location>
        <begin position="6"/>
        <end position="27"/>
    </location>
</feature>
<keyword evidence="4 11" id="KW-0349">Heme</keyword>
<dbReference type="AlphaFoldDB" id="A0A8B8L8J8"/>
<keyword evidence="10 12" id="KW-0472">Membrane</keyword>
<organism evidence="13 14">
    <name type="scientific">Abrus precatorius</name>
    <name type="common">Indian licorice</name>
    <name type="synonym">Glycine abrus</name>
    <dbReference type="NCBI Taxonomy" id="3816"/>
    <lineage>
        <taxon>Eukaryota</taxon>
        <taxon>Viridiplantae</taxon>
        <taxon>Streptophyta</taxon>
        <taxon>Embryophyta</taxon>
        <taxon>Tracheophyta</taxon>
        <taxon>Spermatophyta</taxon>
        <taxon>Magnoliopsida</taxon>
        <taxon>eudicotyledons</taxon>
        <taxon>Gunneridae</taxon>
        <taxon>Pentapetalae</taxon>
        <taxon>rosids</taxon>
        <taxon>fabids</taxon>
        <taxon>Fabales</taxon>
        <taxon>Fabaceae</taxon>
        <taxon>Papilionoideae</taxon>
        <taxon>50 kb inversion clade</taxon>
        <taxon>NPAAA clade</taxon>
        <taxon>indigoferoid/millettioid clade</taxon>
        <taxon>Abreae</taxon>
        <taxon>Abrus</taxon>
    </lineage>
</organism>
<dbReference type="GO" id="GO:0005783">
    <property type="term" value="C:endoplasmic reticulum"/>
    <property type="evidence" value="ECO:0007669"/>
    <property type="project" value="TreeGrafter"/>
</dbReference>
<comment type="similarity">
    <text evidence="3">Belongs to the cytochrome P450 family.</text>
</comment>
<reference evidence="13" key="1">
    <citation type="journal article" date="2019" name="Toxins">
        <title>Detection of Abrin-Like and Prepropulchellin-Like Toxin Genes and Transcripts Using Whole Genome Sequencing and Full-Length Transcript Sequencing of Abrus precatorius.</title>
        <authorList>
            <person name="Hovde B.T."/>
            <person name="Daligault H.E."/>
            <person name="Hanschen E.R."/>
            <person name="Kunde Y.A."/>
            <person name="Johnson M.B."/>
            <person name="Starkenburg S.R."/>
            <person name="Johnson S.L."/>
        </authorList>
    </citation>
    <scope>NUCLEOTIDE SEQUENCE [LARGE SCALE GENOMIC DNA]</scope>
</reference>
<evidence type="ECO:0000256" key="3">
    <source>
        <dbReference type="ARBA" id="ARBA00010617"/>
    </source>
</evidence>
<dbReference type="GO" id="GO:0016020">
    <property type="term" value="C:membrane"/>
    <property type="evidence" value="ECO:0007669"/>
    <property type="project" value="UniProtKB-SubCell"/>
</dbReference>
<evidence type="ECO:0000256" key="10">
    <source>
        <dbReference type="ARBA" id="ARBA00023136"/>
    </source>
</evidence>
<dbReference type="InterPro" id="IPR036396">
    <property type="entry name" value="Cyt_P450_sf"/>
</dbReference>
<dbReference type="PANTHER" id="PTHR24286:SF199">
    <property type="entry name" value="CYTOCHROME P450 88D6"/>
    <property type="match status" value="1"/>
</dbReference>
<evidence type="ECO:0000256" key="9">
    <source>
        <dbReference type="ARBA" id="ARBA00023004"/>
    </source>
</evidence>
<evidence type="ECO:0000256" key="8">
    <source>
        <dbReference type="ARBA" id="ARBA00023002"/>
    </source>
</evidence>
<dbReference type="OrthoDB" id="1470350at2759"/>
<dbReference type="GO" id="GO:0051777">
    <property type="term" value="F:ent-kaurenoic acid monooxygenase activity"/>
    <property type="evidence" value="ECO:0007669"/>
    <property type="project" value="TreeGrafter"/>
</dbReference>
<gene>
    <name evidence="14" type="primary">LOC113863306</name>
</gene>
<keyword evidence="13" id="KW-1185">Reference proteome</keyword>
<dbReference type="GO" id="GO:0005506">
    <property type="term" value="F:iron ion binding"/>
    <property type="evidence" value="ECO:0007669"/>
    <property type="project" value="InterPro"/>
</dbReference>
<dbReference type="GO" id="GO:0016132">
    <property type="term" value="P:brassinosteroid biosynthetic process"/>
    <property type="evidence" value="ECO:0007669"/>
    <property type="project" value="TreeGrafter"/>
</dbReference>
<evidence type="ECO:0000256" key="2">
    <source>
        <dbReference type="ARBA" id="ARBA00004167"/>
    </source>
</evidence>
<dbReference type="InterPro" id="IPR002401">
    <property type="entry name" value="Cyt_P450_E_grp-I"/>
</dbReference>
<evidence type="ECO:0000256" key="5">
    <source>
        <dbReference type="ARBA" id="ARBA00022692"/>
    </source>
</evidence>
<dbReference type="PANTHER" id="PTHR24286">
    <property type="entry name" value="CYTOCHROME P450 26"/>
    <property type="match status" value="1"/>
</dbReference>
<dbReference type="GeneID" id="113863306"/>
<protein>
    <submittedName>
        <fullName evidence="14">Beta-amyrin 11-oxidase-like</fullName>
    </submittedName>
</protein>
<dbReference type="RefSeq" id="XP_027352646.1">
    <property type="nucleotide sequence ID" value="XM_027496845.1"/>
</dbReference>
<reference evidence="14" key="2">
    <citation type="submission" date="2025-08" db="UniProtKB">
        <authorList>
            <consortium name="RefSeq"/>
        </authorList>
    </citation>
    <scope>IDENTIFICATION</scope>
    <source>
        <tissue evidence="14">Young leaves</tissue>
    </source>
</reference>
<dbReference type="PRINTS" id="PR00385">
    <property type="entry name" value="P450"/>
</dbReference>
<evidence type="ECO:0000256" key="1">
    <source>
        <dbReference type="ARBA" id="ARBA00001971"/>
    </source>
</evidence>
<evidence type="ECO:0000313" key="14">
    <source>
        <dbReference type="RefSeq" id="XP_027352646.1"/>
    </source>
</evidence>
<dbReference type="PRINTS" id="PR00463">
    <property type="entry name" value="EP450I"/>
</dbReference>
<evidence type="ECO:0000256" key="11">
    <source>
        <dbReference type="PIRSR" id="PIRSR602401-1"/>
    </source>
</evidence>
<evidence type="ECO:0000256" key="12">
    <source>
        <dbReference type="SAM" id="Phobius"/>
    </source>
</evidence>
<feature type="binding site" description="axial binding residue" evidence="11">
    <location>
        <position position="439"/>
    </location>
    <ligand>
        <name>heme</name>
        <dbReference type="ChEBI" id="CHEBI:30413"/>
    </ligand>
    <ligandPart>
        <name>Fe</name>
        <dbReference type="ChEBI" id="CHEBI:18248"/>
    </ligandPart>
</feature>
<sequence length="491" mass="55935">MELNWTWIIATVLLAGYVYASIFYKGLNGCYYALKLGKKKHYSLPPGDMGWPLIGNIVFFMRLFYSQDPNSFLDNLVSKYGRTGIYKTHIFGNPIIVVCAPDTCRRVLMDDKNFKMGYPKSLREVLRLGSLYDMSSEEHKRFRRLVTAPLTGHSALAMYLERIEDVVINSLERMASMSEPVEISGEMSHISFNIIAHVVIGSENQFTINKVAESFSAMVEALISLPINVPGFAFHRARKASEDLASIIRPIVDERRRMIMESGRREGKIDLMDILLQDEDETGWKLENEDIVDFLITFLFAGSEGTATSMMWSLIYISENPHVLIKAREEQEQIMKARPPSQKQLSIKDIKQMVYLANVIDETIRRANLGISIFREATSDVEMNGYIIPKGWKALVWTKANHWDPEYYTNPLEFNPSRWEDNSTKPGTFLPFGGGLMHCPGSDLAKLEISILLHFFLLNYKLERVNPGCPIRYGIGVKPIDNCLAKVMKIS</sequence>
<accession>A0A8B8L8J8</accession>
<dbReference type="Proteomes" id="UP000694853">
    <property type="component" value="Unplaced"/>
</dbReference>
<keyword evidence="8" id="KW-0560">Oxidoreductase</keyword>
<keyword evidence="9 11" id="KW-0408">Iron</keyword>
<dbReference type="SUPFAM" id="SSF48264">
    <property type="entry name" value="Cytochrome P450"/>
    <property type="match status" value="1"/>
</dbReference>
<keyword evidence="5 12" id="KW-0812">Transmembrane</keyword>
<name>A0A8B8L8J8_ABRPR</name>
<comment type="cofactor">
    <cofactor evidence="1 11">
        <name>heme</name>
        <dbReference type="ChEBI" id="CHEBI:30413"/>
    </cofactor>
</comment>
<evidence type="ECO:0000313" key="13">
    <source>
        <dbReference type="Proteomes" id="UP000694853"/>
    </source>
</evidence>
<dbReference type="Gene3D" id="1.10.630.10">
    <property type="entry name" value="Cytochrome P450"/>
    <property type="match status" value="1"/>
</dbReference>
<keyword evidence="7 12" id="KW-1133">Transmembrane helix</keyword>
<comment type="subcellular location">
    <subcellularLocation>
        <location evidence="2">Membrane</location>
        <topology evidence="2">Single-pass membrane protein</topology>
    </subcellularLocation>
</comment>
<evidence type="ECO:0000256" key="4">
    <source>
        <dbReference type="ARBA" id="ARBA00022617"/>
    </source>
</evidence>
<dbReference type="GO" id="GO:0010268">
    <property type="term" value="P:brassinosteroid homeostasis"/>
    <property type="evidence" value="ECO:0007669"/>
    <property type="project" value="TreeGrafter"/>
</dbReference>
<dbReference type="Pfam" id="PF00067">
    <property type="entry name" value="p450"/>
    <property type="match status" value="1"/>
</dbReference>
<proteinExistence type="inferred from homology"/>
<dbReference type="GO" id="GO:0016125">
    <property type="term" value="P:sterol metabolic process"/>
    <property type="evidence" value="ECO:0007669"/>
    <property type="project" value="TreeGrafter"/>
</dbReference>
<dbReference type="InterPro" id="IPR001128">
    <property type="entry name" value="Cyt_P450"/>
</dbReference>
<evidence type="ECO:0000256" key="7">
    <source>
        <dbReference type="ARBA" id="ARBA00022989"/>
    </source>
</evidence>
<dbReference type="GO" id="GO:0020037">
    <property type="term" value="F:heme binding"/>
    <property type="evidence" value="ECO:0007669"/>
    <property type="project" value="InterPro"/>
</dbReference>
<keyword evidence="6 11" id="KW-0479">Metal-binding</keyword>
<dbReference type="KEGG" id="aprc:113863306"/>